<dbReference type="EMBL" id="JAGRRH010000016">
    <property type="protein sequence ID" value="KAG7353839.1"/>
    <property type="molecule type" value="Genomic_DNA"/>
</dbReference>
<feature type="transmembrane region" description="Helical" evidence="2">
    <location>
        <begin position="42"/>
        <end position="66"/>
    </location>
</feature>
<keyword evidence="2" id="KW-0472">Membrane</keyword>
<keyword evidence="2" id="KW-1133">Transmembrane helix</keyword>
<feature type="compositionally biased region" description="Low complexity" evidence="1">
    <location>
        <begin position="794"/>
        <end position="806"/>
    </location>
</feature>
<feature type="region of interest" description="Disordered" evidence="1">
    <location>
        <begin position="438"/>
        <end position="462"/>
    </location>
</feature>
<feature type="transmembrane region" description="Helical" evidence="2">
    <location>
        <begin position="406"/>
        <end position="426"/>
    </location>
</feature>
<proteinExistence type="predicted"/>
<feature type="transmembrane region" description="Helical" evidence="2">
    <location>
        <begin position="569"/>
        <end position="592"/>
    </location>
</feature>
<keyword evidence="4" id="KW-1185">Reference proteome</keyword>
<feature type="transmembrane region" description="Helical" evidence="2">
    <location>
        <begin position="604"/>
        <end position="625"/>
    </location>
</feature>
<keyword evidence="2 3" id="KW-0812">Transmembrane</keyword>
<protein>
    <submittedName>
        <fullName evidence="3">7 transmembrane sweet-taste receptor of 3 GCPR</fullName>
    </submittedName>
</protein>
<gene>
    <name evidence="3" type="ORF">IV203_003194</name>
</gene>
<feature type="transmembrane region" description="Helical" evidence="2">
    <location>
        <begin position="637"/>
        <end position="656"/>
    </location>
</feature>
<evidence type="ECO:0000256" key="2">
    <source>
        <dbReference type="SAM" id="Phobius"/>
    </source>
</evidence>
<evidence type="ECO:0000313" key="3">
    <source>
        <dbReference type="EMBL" id="KAG7353839.1"/>
    </source>
</evidence>
<feature type="transmembrane region" description="Helical" evidence="2">
    <location>
        <begin position="376"/>
        <end position="400"/>
    </location>
</feature>
<comment type="caution">
    <text evidence="3">The sequence shown here is derived from an EMBL/GenBank/DDBJ whole genome shotgun (WGS) entry which is preliminary data.</text>
</comment>
<feature type="transmembrane region" description="Helical" evidence="2">
    <location>
        <begin position="340"/>
        <end position="364"/>
    </location>
</feature>
<feature type="region of interest" description="Disordered" evidence="1">
    <location>
        <begin position="1"/>
        <end position="39"/>
    </location>
</feature>
<feature type="compositionally biased region" description="Polar residues" evidence="1">
    <location>
        <begin position="443"/>
        <end position="462"/>
    </location>
</feature>
<organism evidence="3 4">
    <name type="scientific">Nitzschia inconspicua</name>
    <dbReference type="NCBI Taxonomy" id="303405"/>
    <lineage>
        <taxon>Eukaryota</taxon>
        <taxon>Sar</taxon>
        <taxon>Stramenopiles</taxon>
        <taxon>Ochrophyta</taxon>
        <taxon>Bacillariophyta</taxon>
        <taxon>Bacillariophyceae</taxon>
        <taxon>Bacillariophycidae</taxon>
        <taxon>Bacillariales</taxon>
        <taxon>Bacillariaceae</taxon>
        <taxon>Nitzschia</taxon>
    </lineage>
</organism>
<sequence length="815" mass="90891">MQQRQDRILPSPLSVTSHRRAPGVVPLSTKPQGSTSRPRRRLSLSVMSFFLPVTILLVLCGTPAAAQDASELPIVGTLDGYDVGGNYSICWTSQFDDTIQNTDVQEKSLLNMNRQLQTNPQASLFTQLPTCSENGTKMTISRTDEAPEGLWVMWKGNRNDTSTVSAVFEIDLEVNLEDFTTVNVDEDSLWVWYRIFMCNAPRVGFCQPLVDSPKWDGYNDPIVIPDDPFAVVPTIDSQNITFDSVPTDDSAAITFRTDWVASRLQRFDSTLTFTGKIQLPTMCWDTMGGNNNYIVVGHATLELPSSSGNDFVRVDVSSLLPGKPWMVTTKPTVKDFSTGAIVFVSILIGVTGLMTLGMSCYIVVHRNHRVMTLAQSGMLGALAAASCATIIMSFLLMPLYDVFCKLQALLFLPATFMPTILVGRLWRVYTTLSAAHSLGRSPPTVSSTLDEGSGSRKLSSIRQHTRESLSKVSKKSEEWVMKFLSLLACSFFVQRVEQRRSTPSKRRSIGSLRRTTTRTETLLLIFFLTLPQVVVTLFDVIHYWDTTNLWISYSEDATSGRIECRSRTWVTFFSGGYLAAMFVLAMYVAWCSQLLPSAFNEKDAVFRAGFISGLIVIIITVALSYSDIPEVSPNLYVCFKAVMAIGVSLLTAWSVIMPKIRRVHSGEMVVLTNILRDMNGVNTSSLSSEEEEYRRASQEAAARPSRDGIATPSNDGPRKRVTHCKTVLRNDEPIPKKLERQLYQLNGLTEAITDRCAEGRPMDKTEWEALFRVTTDLTREFENVCMRFSDTPGSESNSESNRMNRSFGELEQAEP</sequence>
<feature type="region of interest" description="Disordered" evidence="1">
    <location>
        <begin position="789"/>
        <end position="815"/>
    </location>
</feature>
<reference evidence="3" key="1">
    <citation type="journal article" date="2021" name="Sci. Rep.">
        <title>Diploid genomic architecture of Nitzschia inconspicua, an elite biomass production diatom.</title>
        <authorList>
            <person name="Oliver A."/>
            <person name="Podell S."/>
            <person name="Pinowska A."/>
            <person name="Traller J.C."/>
            <person name="Smith S.R."/>
            <person name="McClure R."/>
            <person name="Beliaev A."/>
            <person name="Bohutskyi P."/>
            <person name="Hill E.A."/>
            <person name="Rabines A."/>
            <person name="Zheng H."/>
            <person name="Allen L.Z."/>
            <person name="Kuo A."/>
            <person name="Grigoriev I.V."/>
            <person name="Allen A.E."/>
            <person name="Hazlebeck D."/>
            <person name="Allen E.E."/>
        </authorList>
    </citation>
    <scope>NUCLEOTIDE SEQUENCE</scope>
    <source>
        <strain evidence="3">Hildebrandi</strain>
    </source>
</reference>
<dbReference type="AlphaFoldDB" id="A0A9K3L1H1"/>
<name>A0A9K3L1H1_9STRA</name>
<feature type="region of interest" description="Disordered" evidence="1">
    <location>
        <begin position="683"/>
        <end position="720"/>
    </location>
</feature>
<accession>A0A9K3L1H1</accession>
<evidence type="ECO:0000313" key="4">
    <source>
        <dbReference type="Proteomes" id="UP000693970"/>
    </source>
</evidence>
<feature type="transmembrane region" description="Helical" evidence="2">
    <location>
        <begin position="522"/>
        <end position="544"/>
    </location>
</feature>
<keyword evidence="3" id="KW-0675">Receptor</keyword>
<reference evidence="3" key="2">
    <citation type="submission" date="2021-04" db="EMBL/GenBank/DDBJ databases">
        <authorList>
            <person name="Podell S."/>
        </authorList>
    </citation>
    <scope>NUCLEOTIDE SEQUENCE</scope>
    <source>
        <strain evidence="3">Hildebrandi</strain>
    </source>
</reference>
<dbReference type="Proteomes" id="UP000693970">
    <property type="component" value="Unassembled WGS sequence"/>
</dbReference>
<dbReference type="OrthoDB" id="48838at2759"/>
<evidence type="ECO:0000256" key="1">
    <source>
        <dbReference type="SAM" id="MobiDB-lite"/>
    </source>
</evidence>